<sequence length="155" mass="18412">MMTAKDFLAYVEETTRNELWIDHAAWYLGKDVYITAGVSINYPPYYGFYIRNAKVERLYSVQEYILELWTVDPKVAKPFYLSENTIRFVTDDNEYLDPRKTELIFTGDEIFVTDRDLPAPDPRVTWQFLRDDMSAKEVEEITRFHKLIFDDTVPD</sequence>
<dbReference type="AlphaFoldDB" id="E0DGD4"/>
<name>E0DGD4_9CORY</name>
<dbReference type="Proteomes" id="UP000004218">
    <property type="component" value="Unassembled WGS sequence"/>
</dbReference>
<reference evidence="1" key="1">
    <citation type="submission" date="2010-08" db="EMBL/GenBank/DDBJ databases">
        <authorList>
            <person name="Harkins D.M."/>
            <person name="Madupu R."/>
            <person name="Durkin A.S."/>
            <person name="Torralba M."/>
            <person name="Methe B."/>
            <person name="Sutton G.G."/>
            <person name="Nelson K.E."/>
        </authorList>
    </citation>
    <scope>NUCLEOTIDE SEQUENCE [LARGE SCALE GENOMIC DNA]</scope>
    <source>
        <strain evidence="1">ATCC 14266</strain>
    </source>
</reference>
<comment type="caution">
    <text evidence="1">The sequence shown here is derived from an EMBL/GenBank/DDBJ whole genome shotgun (WGS) entry which is preliminary data.</text>
</comment>
<dbReference type="EMBL" id="ACSH02000005">
    <property type="protein sequence ID" value="EFM48399.1"/>
    <property type="molecule type" value="Genomic_DNA"/>
</dbReference>
<proteinExistence type="predicted"/>
<gene>
    <name evidence="1" type="ORF">HMPREF0299_6932</name>
</gene>
<protein>
    <submittedName>
        <fullName evidence="1">Uncharacterized protein</fullName>
    </submittedName>
</protein>
<organism evidence="1 2">
    <name type="scientific">Corynebacterium matruchotii ATCC 14266</name>
    <dbReference type="NCBI Taxonomy" id="553207"/>
    <lineage>
        <taxon>Bacteria</taxon>
        <taxon>Bacillati</taxon>
        <taxon>Actinomycetota</taxon>
        <taxon>Actinomycetes</taxon>
        <taxon>Mycobacteriales</taxon>
        <taxon>Corynebacteriaceae</taxon>
        <taxon>Corynebacterium</taxon>
    </lineage>
</organism>
<accession>E0DGD4</accession>
<evidence type="ECO:0000313" key="2">
    <source>
        <dbReference type="Proteomes" id="UP000004218"/>
    </source>
</evidence>
<dbReference type="STRING" id="553207.HMPREF0299_6932"/>
<evidence type="ECO:0000313" key="1">
    <source>
        <dbReference type="EMBL" id="EFM48399.1"/>
    </source>
</evidence>
<keyword evidence="2" id="KW-1185">Reference proteome</keyword>